<keyword evidence="2" id="KW-0175">Coiled coil</keyword>
<accession>K2FUT0</accession>
<proteinExistence type="predicted"/>
<dbReference type="EMBL" id="AMFJ01000716">
    <property type="protein sequence ID" value="EKE26663.1"/>
    <property type="molecule type" value="Genomic_DNA"/>
</dbReference>
<dbReference type="Gene3D" id="2.40.420.20">
    <property type="match status" value="1"/>
</dbReference>
<dbReference type="AlphaFoldDB" id="K2FUT0"/>
<dbReference type="PANTHER" id="PTHR32347">
    <property type="entry name" value="EFFLUX SYSTEM COMPONENT YKNX-RELATED"/>
    <property type="match status" value="1"/>
</dbReference>
<protein>
    <submittedName>
        <fullName evidence="3">Efflux transporter, RND family, MFP subunit</fullName>
    </submittedName>
</protein>
<reference evidence="3" key="1">
    <citation type="journal article" date="2012" name="Science">
        <title>Fermentation, hydrogen, and sulfur metabolism in multiple uncultivated bacterial phyla.</title>
        <authorList>
            <person name="Wrighton K.C."/>
            <person name="Thomas B.C."/>
            <person name="Sharon I."/>
            <person name="Miller C.S."/>
            <person name="Castelle C.J."/>
            <person name="VerBerkmoes N.C."/>
            <person name="Wilkins M.J."/>
            <person name="Hettich R.L."/>
            <person name="Lipton M.S."/>
            <person name="Williams K.H."/>
            <person name="Long P.E."/>
            <person name="Banfield J.F."/>
        </authorList>
    </citation>
    <scope>NUCLEOTIDE SEQUENCE [LARGE SCALE GENOMIC DNA]</scope>
</reference>
<sequence length="256" mass="30089">ISAKSTIDNLEQKYILEQNNYESVKIKLDNNVKLSQSQIDISQANLDLRRSNFSEKELEPFNIAIENAKKWLEEAQKRLEDASLKSPIDWIVWKLSATKIWTIINQIPENPFVTIINKNSLYVEANIEEGDIPNIKLNQAVRIGFNSLENVMLTWAVSFIWDKSSVDQNWIVTYKVEVLFDKLDPQVKEWFTSQIYFILETHKDTLSVPIETVKEENWKSYVILKNWKKQVVQTWINDTDYVEILNWLSEGDIINY</sequence>
<dbReference type="GO" id="GO:0030313">
    <property type="term" value="C:cell envelope"/>
    <property type="evidence" value="ECO:0007669"/>
    <property type="project" value="UniProtKB-SubCell"/>
</dbReference>
<evidence type="ECO:0000256" key="1">
    <source>
        <dbReference type="ARBA" id="ARBA00004196"/>
    </source>
</evidence>
<evidence type="ECO:0000313" key="3">
    <source>
        <dbReference type="EMBL" id="EKE26663.1"/>
    </source>
</evidence>
<evidence type="ECO:0000256" key="2">
    <source>
        <dbReference type="ARBA" id="ARBA00023054"/>
    </source>
</evidence>
<dbReference type="InterPro" id="IPR050465">
    <property type="entry name" value="UPF0194_transport"/>
</dbReference>
<gene>
    <name evidence="3" type="ORF">ACD_4C00200G0001</name>
</gene>
<comment type="subcellular location">
    <subcellularLocation>
        <location evidence="1">Cell envelope</location>
    </subcellularLocation>
</comment>
<organism evidence="3">
    <name type="scientific">uncultured bacterium</name>
    <name type="common">gcode 4</name>
    <dbReference type="NCBI Taxonomy" id="1234023"/>
    <lineage>
        <taxon>Bacteria</taxon>
        <taxon>environmental samples</taxon>
    </lineage>
</organism>
<dbReference type="Gene3D" id="2.40.30.170">
    <property type="match status" value="1"/>
</dbReference>
<name>K2FUT0_9BACT</name>
<feature type="non-terminal residue" evidence="3">
    <location>
        <position position="1"/>
    </location>
</feature>
<comment type="caution">
    <text evidence="3">The sequence shown here is derived from an EMBL/GenBank/DDBJ whole genome shotgun (WGS) entry which is preliminary data.</text>
</comment>